<proteinExistence type="inferred from homology"/>
<feature type="region of interest" description="Disordered" evidence="6">
    <location>
        <begin position="521"/>
        <end position="540"/>
    </location>
</feature>
<evidence type="ECO:0000259" key="8">
    <source>
        <dbReference type="SMART" id="SM00534"/>
    </source>
</evidence>
<dbReference type="Gene3D" id="3.40.50.300">
    <property type="entry name" value="P-loop containing nucleotide triphosphate hydrolases"/>
    <property type="match status" value="1"/>
</dbReference>
<name>A0A4P9XV00_9FUNG</name>
<gene>
    <name evidence="9" type="ORF">THASP1DRAFT_28134</name>
</gene>
<dbReference type="GO" id="GO:0140664">
    <property type="term" value="F:ATP-dependent DNA damage sensor activity"/>
    <property type="evidence" value="ECO:0007669"/>
    <property type="project" value="InterPro"/>
</dbReference>
<dbReference type="InterPro" id="IPR045076">
    <property type="entry name" value="MutS"/>
</dbReference>
<dbReference type="InterPro" id="IPR036187">
    <property type="entry name" value="DNA_mismatch_repair_MutS_sf"/>
</dbReference>
<dbReference type="Proteomes" id="UP000271241">
    <property type="component" value="Unassembled WGS sequence"/>
</dbReference>
<reference evidence="10" key="1">
    <citation type="journal article" date="2018" name="Nat. Microbiol.">
        <title>Leveraging single-cell genomics to expand the fungal tree of life.</title>
        <authorList>
            <person name="Ahrendt S.R."/>
            <person name="Quandt C.A."/>
            <person name="Ciobanu D."/>
            <person name="Clum A."/>
            <person name="Salamov A."/>
            <person name="Andreopoulos B."/>
            <person name="Cheng J.F."/>
            <person name="Woyke T."/>
            <person name="Pelin A."/>
            <person name="Henrissat B."/>
            <person name="Reynolds N.K."/>
            <person name="Benny G.L."/>
            <person name="Smith M.E."/>
            <person name="James T.Y."/>
            <person name="Grigoriev I.V."/>
        </authorList>
    </citation>
    <scope>NUCLEOTIDE SEQUENCE [LARGE SCALE GENOMIC DNA]</scope>
    <source>
        <strain evidence="10">RSA 1356</strain>
    </source>
</reference>
<dbReference type="SMART" id="SM00533">
    <property type="entry name" value="MUTSd"/>
    <property type="match status" value="1"/>
</dbReference>
<evidence type="ECO:0000256" key="5">
    <source>
        <dbReference type="ARBA" id="ARBA00023254"/>
    </source>
</evidence>
<sequence>MLQQANDTLSSSKSCPTHHQTDWHWVTAAGGLFSYLEHKGEQYTPAAHTILFVCPELEDHETARGLELVQSLHYTGKGPTLYDAINTTKTGMGALLLRTMILQPSFDTAIIEARLDAVQGDQDALSSIQHGLAALPNTSGFLCSPANVQSHMLLEGMLKLYLLIQKARLLGDSLKQTRCDLLEKTRRWLQNRAVLSVASTLEDVLEEAIITQQRGGRQNGAGALYTLFAVKAGKHSALALAYQTYAEIISDMNTLTASYQEQHGIALRLLRGRKNTFVFQAAERHRQPNQYMHDLLALSGTVGKTRFTSPSLAKLNVRLRNVTDEIDVLSTRILRPILERVQKEQLGNIHHMLEAVALLDVLACFAYNAINKHQIRPVLADTVVLKQHGHAFPLDKKTNRWQHLVKNDAYLADDCNIQLVYGNYCGSTFPASSAFVQQMHDMAQTLSAVSSRSLLILDEAEKNTSYAEGVGLSAAFCKALAKKQVHVLMATHAPELKCCCQRLGVSVVSYSMKAGPSSDAGNAASHYTIDPAPSSAGHSRDYGLDLAERAQLPKEVVDRARQVIVTKPDAA</sequence>
<dbReference type="PANTHER" id="PTHR11361:SF21">
    <property type="entry name" value="MUTS PROTEIN HOMOLOG 4"/>
    <property type="match status" value="1"/>
</dbReference>
<dbReference type="InterPro" id="IPR000432">
    <property type="entry name" value="DNA_mismatch_repair_MutS_C"/>
</dbReference>
<keyword evidence="10" id="KW-1185">Reference proteome</keyword>
<evidence type="ECO:0000256" key="1">
    <source>
        <dbReference type="ARBA" id="ARBA00006271"/>
    </source>
</evidence>
<keyword evidence="5" id="KW-0469">Meiosis</keyword>
<accession>A0A4P9XV00</accession>
<dbReference type="GO" id="GO:0007131">
    <property type="term" value="P:reciprocal meiotic recombination"/>
    <property type="evidence" value="ECO:0007669"/>
    <property type="project" value="TreeGrafter"/>
</dbReference>
<dbReference type="GO" id="GO:0005634">
    <property type="term" value="C:nucleus"/>
    <property type="evidence" value="ECO:0007669"/>
    <property type="project" value="TreeGrafter"/>
</dbReference>
<evidence type="ECO:0000256" key="6">
    <source>
        <dbReference type="SAM" id="MobiDB-lite"/>
    </source>
</evidence>
<keyword evidence="2" id="KW-0547">Nucleotide-binding</keyword>
<dbReference type="EMBL" id="KZ992471">
    <property type="protein sequence ID" value="RKP10087.1"/>
    <property type="molecule type" value="Genomic_DNA"/>
</dbReference>
<dbReference type="Gene3D" id="1.10.1420.10">
    <property type="match status" value="2"/>
</dbReference>
<dbReference type="AlphaFoldDB" id="A0A4P9XV00"/>
<dbReference type="SMART" id="SM00534">
    <property type="entry name" value="MUTSac"/>
    <property type="match status" value="1"/>
</dbReference>
<dbReference type="GO" id="GO:0006298">
    <property type="term" value="P:mismatch repair"/>
    <property type="evidence" value="ECO:0007669"/>
    <property type="project" value="InterPro"/>
</dbReference>
<keyword evidence="3" id="KW-0067">ATP-binding</keyword>
<dbReference type="GO" id="GO:0030983">
    <property type="term" value="F:mismatched DNA binding"/>
    <property type="evidence" value="ECO:0007669"/>
    <property type="project" value="InterPro"/>
</dbReference>
<dbReference type="Pfam" id="PF05192">
    <property type="entry name" value="MutS_III"/>
    <property type="match status" value="1"/>
</dbReference>
<dbReference type="PANTHER" id="PTHR11361">
    <property type="entry name" value="DNA MISMATCH REPAIR PROTEIN MUTS FAMILY MEMBER"/>
    <property type="match status" value="1"/>
</dbReference>
<dbReference type="InterPro" id="IPR007696">
    <property type="entry name" value="DNA_mismatch_repair_MutS_core"/>
</dbReference>
<protein>
    <submittedName>
        <fullName evidence="9">DNA mismatch repair protein muts</fullName>
    </submittedName>
</protein>
<feature type="domain" description="DNA mismatch repair protein MutS core" evidence="7">
    <location>
        <begin position="76"/>
        <end position="397"/>
    </location>
</feature>
<keyword evidence="4" id="KW-0238">DNA-binding</keyword>
<evidence type="ECO:0000259" key="7">
    <source>
        <dbReference type="SMART" id="SM00533"/>
    </source>
</evidence>
<comment type="similarity">
    <text evidence="1">Belongs to the DNA mismatch repair MutS family.</text>
</comment>
<dbReference type="GO" id="GO:0005524">
    <property type="term" value="F:ATP binding"/>
    <property type="evidence" value="ECO:0007669"/>
    <property type="project" value="UniProtKB-KW"/>
</dbReference>
<dbReference type="InterPro" id="IPR027417">
    <property type="entry name" value="P-loop_NTPase"/>
</dbReference>
<dbReference type="SUPFAM" id="SSF52540">
    <property type="entry name" value="P-loop containing nucleoside triphosphate hydrolases"/>
    <property type="match status" value="1"/>
</dbReference>
<evidence type="ECO:0000313" key="9">
    <source>
        <dbReference type="EMBL" id="RKP10087.1"/>
    </source>
</evidence>
<evidence type="ECO:0000256" key="2">
    <source>
        <dbReference type="ARBA" id="ARBA00022741"/>
    </source>
</evidence>
<organism evidence="9 10">
    <name type="scientific">Thamnocephalis sphaerospora</name>
    <dbReference type="NCBI Taxonomy" id="78915"/>
    <lineage>
        <taxon>Eukaryota</taxon>
        <taxon>Fungi</taxon>
        <taxon>Fungi incertae sedis</taxon>
        <taxon>Zoopagomycota</taxon>
        <taxon>Zoopagomycotina</taxon>
        <taxon>Zoopagomycetes</taxon>
        <taxon>Zoopagales</taxon>
        <taxon>Sigmoideomycetaceae</taxon>
        <taxon>Thamnocephalis</taxon>
    </lineage>
</organism>
<evidence type="ECO:0000256" key="4">
    <source>
        <dbReference type="ARBA" id="ARBA00023125"/>
    </source>
</evidence>
<evidence type="ECO:0000256" key="3">
    <source>
        <dbReference type="ARBA" id="ARBA00022840"/>
    </source>
</evidence>
<dbReference type="OrthoDB" id="276261at2759"/>
<feature type="domain" description="DNA mismatch repair proteins mutS family" evidence="8">
    <location>
        <begin position="415"/>
        <end position="565"/>
    </location>
</feature>
<dbReference type="STRING" id="78915.A0A4P9XV00"/>
<dbReference type="SUPFAM" id="SSF48334">
    <property type="entry name" value="DNA repair protein MutS, domain III"/>
    <property type="match status" value="1"/>
</dbReference>
<evidence type="ECO:0000313" key="10">
    <source>
        <dbReference type="Proteomes" id="UP000271241"/>
    </source>
</evidence>
<dbReference type="Pfam" id="PF00488">
    <property type="entry name" value="MutS_V"/>
    <property type="match status" value="1"/>
</dbReference>